<evidence type="ECO:0000256" key="3">
    <source>
        <dbReference type="ARBA" id="ARBA00023163"/>
    </source>
</evidence>
<keyword evidence="3" id="KW-0804">Transcription</keyword>
<dbReference type="RefSeq" id="WP_212703458.1">
    <property type="nucleotide sequence ID" value="NZ_CP073581.1"/>
</dbReference>
<dbReference type="KEGG" id="sual:KDD17_09520"/>
<dbReference type="InterPro" id="IPR018060">
    <property type="entry name" value="HTH_AraC"/>
</dbReference>
<dbReference type="SMART" id="SM00342">
    <property type="entry name" value="HTH_ARAC"/>
    <property type="match status" value="1"/>
</dbReference>
<dbReference type="InterPro" id="IPR009057">
    <property type="entry name" value="Homeodomain-like_sf"/>
</dbReference>
<dbReference type="GO" id="GO:0043565">
    <property type="term" value="F:sequence-specific DNA binding"/>
    <property type="evidence" value="ECO:0007669"/>
    <property type="project" value="InterPro"/>
</dbReference>
<dbReference type="Gene3D" id="1.10.10.60">
    <property type="entry name" value="Homeodomain-like"/>
    <property type="match status" value="1"/>
</dbReference>
<feature type="domain" description="HTH araC/xylS-type" evidence="4">
    <location>
        <begin position="187"/>
        <end position="285"/>
    </location>
</feature>
<dbReference type="EMBL" id="CP073581">
    <property type="protein sequence ID" value="QUJ75253.1"/>
    <property type="molecule type" value="Genomic_DNA"/>
</dbReference>
<evidence type="ECO:0000256" key="1">
    <source>
        <dbReference type="ARBA" id="ARBA00023015"/>
    </source>
</evidence>
<sequence length="288" mass="31935">MTSQFLQSHEPLLSPPKAIGSAHVTMTRLAQNSHQTSHKTGSEFVISNGMKLDMKAGLMDAGFGKVKLTNTIGPTLVHPAHTDAQFMVAGDHMVQVLIIEQWRVSEMFHLDPAVVSRAIETVGYRQIADPVIFRSARDMWHHADRQGAAAQLMIDGLLHVVLARLMQHADLDQPTPKDTGLTQFQLARVVDMMESHLHLTVTMEMLADAIGMKTAHFARMFQNTTGETPYRYLQSWRLVKARGMLEETDQDVCQVARACGFASAAHLLTALNSDLGYSPGLHRRGRCT</sequence>
<reference evidence="5" key="1">
    <citation type="submission" date="2021-04" db="EMBL/GenBank/DDBJ databases">
        <title>Complete genome sequence for Sulfitobacter sp. strain JK7-1.</title>
        <authorList>
            <person name="Park S.-J."/>
        </authorList>
    </citation>
    <scope>NUCLEOTIDE SEQUENCE</scope>
    <source>
        <strain evidence="5">JK7-1</strain>
    </source>
</reference>
<dbReference type="AlphaFoldDB" id="A0A975JB78"/>
<name>A0A975JB78_9RHOB</name>
<dbReference type="Proteomes" id="UP000683291">
    <property type="component" value="Chromosome 1"/>
</dbReference>
<gene>
    <name evidence="5" type="ORF">KDD17_09520</name>
</gene>
<protein>
    <submittedName>
        <fullName evidence="5">Helix-turn-helix transcriptional regulator</fullName>
    </submittedName>
</protein>
<keyword evidence="6" id="KW-1185">Reference proteome</keyword>
<evidence type="ECO:0000256" key="2">
    <source>
        <dbReference type="ARBA" id="ARBA00023125"/>
    </source>
</evidence>
<keyword evidence="1" id="KW-0805">Transcription regulation</keyword>
<proteinExistence type="predicted"/>
<keyword evidence="2" id="KW-0238">DNA-binding</keyword>
<dbReference type="PANTHER" id="PTHR46796">
    <property type="entry name" value="HTH-TYPE TRANSCRIPTIONAL ACTIVATOR RHAS-RELATED"/>
    <property type="match status" value="1"/>
</dbReference>
<dbReference type="Pfam" id="PF12833">
    <property type="entry name" value="HTH_18"/>
    <property type="match status" value="1"/>
</dbReference>
<evidence type="ECO:0000313" key="6">
    <source>
        <dbReference type="Proteomes" id="UP000683291"/>
    </source>
</evidence>
<dbReference type="PROSITE" id="PS01124">
    <property type="entry name" value="HTH_ARAC_FAMILY_2"/>
    <property type="match status" value="1"/>
</dbReference>
<dbReference type="InterPro" id="IPR050204">
    <property type="entry name" value="AraC_XylS_family_regulators"/>
</dbReference>
<dbReference type="GO" id="GO:0003700">
    <property type="term" value="F:DNA-binding transcription factor activity"/>
    <property type="evidence" value="ECO:0007669"/>
    <property type="project" value="InterPro"/>
</dbReference>
<dbReference type="PANTHER" id="PTHR46796:SF6">
    <property type="entry name" value="ARAC SUBFAMILY"/>
    <property type="match status" value="1"/>
</dbReference>
<dbReference type="SUPFAM" id="SSF46689">
    <property type="entry name" value="Homeodomain-like"/>
    <property type="match status" value="2"/>
</dbReference>
<evidence type="ECO:0000259" key="4">
    <source>
        <dbReference type="PROSITE" id="PS01124"/>
    </source>
</evidence>
<accession>A0A975JB78</accession>
<organism evidence="5 6">
    <name type="scientific">Sulfitobacter albidus</name>
    <dbReference type="NCBI Taxonomy" id="2829501"/>
    <lineage>
        <taxon>Bacteria</taxon>
        <taxon>Pseudomonadati</taxon>
        <taxon>Pseudomonadota</taxon>
        <taxon>Alphaproteobacteria</taxon>
        <taxon>Rhodobacterales</taxon>
        <taxon>Roseobacteraceae</taxon>
        <taxon>Sulfitobacter</taxon>
    </lineage>
</organism>
<evidence type="ECO:0000313" key="5">
    <source>
        <dbReference type="EMBL" id="QUJ75253.1"/>
    </source>
</evidence>